<dbReference type="SUPFAM" id="SSF53187">
    <property type="entry name" value="Zn-dependent exopeptidases"/>
    <property type="match status" value="1"/>
</dbReference>
<evidence type="ECO:0000313" key="6">
    <source>
        <dbReference type="Proteomes" id="UP000605848"/>
    </source>
</evidence>
<dbReference type="EMBL" id="JAEQMY010000132">
    <property type="protein sequence ID" value="MBL0407985.1"/>
    <property type="molecule type" value="Genomic_DNA"/>
</dbReference>
<name>A0A937D4W2_9HYPH</name>
<dbReference type="PANTHER" id="PTHR43808:SF17">
    <property type="entry name" value="PEPTIDASE M20"/>
    <property type="match status" value="1"/>
</dbReference>
<evidence type="ECO:0000256" key="2">
    <source>
        <dbReference type="ARBA" id="ARBA00022801"/>
    </source>
</evidence>
<keyword evidence="6" id="KW-1185">Reference proteome</keyword>
<feature type="signal peptide" evidence="3">
    <location>
        <begin position="1"/>
        <end position="24"/>
    </location>
</feature>
<dbReference type="Pfam" id="PF07687">
    <property type="entry name" value="M20_dimer"/>
    <property type="match status" value="1"/>
</dbReference>
<comment type="caution">
    <text evidence="5">The sequence shown here is derived from an EMBL/GenBank/DDBJ whole genome shotgun (WGS) entry which is preliminary data.</text>
</comment>
<dbReference type="Gene3D" id="3.40.630.10">
    <property type="entry name" value="Zn peptidases"/>
    <property type="match status" value="1"/>
</dbReference>
<evidence type="ECO:0000256" key="1">
    <source>
        <dbReference type="ARBA" id="ARBA00022723"/>
    </source>
</evidence>
<keyword evidence="1" id="KW-0479">Metal-binding</keyword>
<gene>
    <name evidence="5" type="ORF">JKG68_29230</name>
</gene>
<dbReference type="Proteomes" id="UP000605848">
    <property type="component" value="Unassembled WGS sequence"/>
</dbReference>
<evidence type="ECO:0000259" key="4">
    <source>
        <dbReference type="Pfam" id="PF07687"/>
    </source>
</evidence>
<sequence>MHSTLRKLRHALVVGTLIAGPAIAQDVAPAHTETVKRIMDSQSFKTAVDALQKDHDRWISEVIKLTEIPAPPFKEQERSKAYMEMLKAHGLTDVEMDEEGNAIGVRKGTGGGPLVVVSAHLDTVFPEGTDVRVRRDGTRLAAPGVGDDSAGLATLLSIVRAMDAAGIKTKSDIVFLGDVGEEGLGDLRGVRYFFTKGKYKDQVKYFYSLDGSSTTRLTNCGVGSKRYRVTYKGPGGHSFGAFGLVNPMAAMAQTVVEMYKIQTPAKPKTTYSASVTQGGTSVNSIPNEVWMEFDMRSEDAKELDRLEKRFLAIVNQSLETENFARSTKEGTITADIKLVGDRPAGRTDEKTDLVQLTTAAFLANGSKPTYECGSTDSNMPMSLGIPAVTIPRVAKADRSHSLDEWIDTDPESNHTVKKTILTTVLAVSGAQ</sequence>
<dbReference type="AlphaFoldDB" id="A0A937D4W2"/>
<evidence type="ECO:0000256" key="3">
    <source>
        <dbReference type="SAM" id="SignalP"/>
    </source>
</evidence>
<dbReference type="InterPro" id="IPR050072">
    <property type="entry name" value="Peptidase_M20A"/>
</dbReference>
<dbReference type="InterPro" id="IPR036264">
    <property type="entry name" value="Bact_exopeptidase_dim_dom"/>
</dbReference>
<proteinExistence type="predicted"/>
<dbReference type="PANTHER" id="PTHR43808">
    <property type="entry name" value="ACETYLORNITHINE DEACETYLASE"/>
    <property type="match status" value="1"/>
</dbReference>
<dbReference type="GO" id="GO:0046872">
    <property type="term" value="F:metal ion binding"/>
    <property type="evidence" value="ECO:0007669"/>
    <property type="project" value="UniProtKB-KW"/>
</dbReference>
<keyword evidence="2" id="KW-0378">Hydrolase</keyword>
<keyword evidence="3" id="KW-0732">Signal</keyword>
<dbReference type="Gene3D" id="3.30.70.360">
    <property type="match status" value="1"/>
</dbReference>
<organism evidence="5 6">
    <name type="scientific">Microvirga aerilata</name>
    <dbReference type="NCBI Taxonomy" id="670292"/>
    <lineage>
        <taxon>Bacteria</taxon>
        <taxon>Pseudomonadati</taxon>
        <taxon>Pseudomonadota</taxon>
        <taxon>Alphaproteobacteria</taxon>
        <taxon>Hyphomicrobiales</taxon>
        <taxon>Methylobacteriaceae</taxon>
        <taxon>Microvirga</taxon>
    </lineage>
</organism>
<dbReference type="Pfam" id="PF01546">
    <property type="entry name" value="Peptidase_M20"/>
    <property type="match status" value="1"/>
</dbReference>
<dbReference type="SUPFAM" id="SSF55031">
    <property type="entry name" value="Bacterial exopeptidase dimerisation domain"/>
    <property type="match status" value="1"/>
</dbReference>
<dbReference type="RefSeq" id="WP_202065596.1">
    <property type="nucleotide sequence ID" value="NZ_JAEQMY010000132.1"/>
</dbReference>
<accession>A0A937D4W2</accession>
<dbReference type="GO" id="GO:0016787">
    <property type="term" value="F:hydrolase activity"/>
    <property type="evidence" value="ECO:0007669"/>
    <property type="project" value="UniProtKB-KW"/>
</dbReference>
<reference evidence="5" key="1">
    <citation type="submission" date="2021-01" db="EMBL/GenBank/DDBJ databases">
        <title>Microvirga sp.</title>
        <authorList>
            <person name="Kim M.K."/>
        </authorList>
    </citation>
    <scope>NUCLEOTIDE SEQUENCE</scope>
    <source>
        <strain evidence="5">5420S-16</strain>
    </source>
</reference>
<feature type="chain" id="PRO_5037693108" evidence="3">
    <location>
        <begin position="25"/>
        <end position="431"/>
    </location>
</feature>
<evidence type="ECO:0000313" key="5">
    <source>
        <dbReference type="EMBL" id="MBL0407985.1"/>
    </source>
</evidence>
<dbReference type="InterPro" id="IPR011650">
    <property type="entry name" value="Peptidase_M20_dimer"/>
</dbReference>
<protein>
    <submittedName>
        <fullName evidence="5">M20/M25/M40 family metallo-hydrolase</fullName>
    </submittedName>
</protein>
<feature type="domain" description="Peptidase M20 dimerisation" evidence="4">
    <location>
        <begin position="223"/>
        <end position="318"/>
    </location>
</feature>
<dbReference type="InterPro" id="IPR002933">
    <property type="entry name" value="Peptidase_M20"/>
</dbReference>